<evidence type="ECO:0000313" key="2">
    <source>
        <dbReference type="EMBL" id="EHC33664.1"/>
    </source>
</evidence>
<protein>
    <submittedName>
        <fullName evidence="2">Penicillin-binding protein 1C</fullName>
    </submittedName>
</protein>
<dbReference type="InterPro" id="IPR001264">
    <property type="entry name" value="Glyco_trans_51"/>
</dbReference>
<organism evidence="2 3">
    <name type="scientific">Salmonella enterica subsp. enterica serovar Adelaide str. A4-669</name>
    <dbReference type="NCBI Taxonomy" id="913063"/>
    <lineage>
        <taxon>Bacteria</taxon>
        <taxon>Pseudomonadati</taxon>
        <taxon>Pseudomonadota</taxon>
        <taxon>Gammaproteobacteria</taxon>
        <taxon>Enterobacterales</taxon>
        <taxon>Enterobacteriaceae</taxon>
        <taxon>Salmonella</taxon>
    </lineage>
</organism>
<gene>
    <name evidence="2" type="ORF">LTSEADE_3831</name>
</gene>
<dbReference type="SUPFAM" id="SSF53955">
    <property type="entry name" value="Lysozyme-like"/>
    <property type="match status" value="1"/>
</dbReference>
<dbReference type="InterPro" id="IPR036950">
    <property type="entry name" value="PBP_transglycosylase"/>
</dbReference>
<dbReference type="AlphaFoldDB" id="A0A6C8GJY6"/>
<evidence type="ECO:0000313" key="3">
    <source>
        <dbReference type="Proteomes" id="UP000004906"/>
    </source>
</evidence>
<sequence>MNGWRGKRGRWLWLAGAPLFIFLALWAADKLWPLPLNEVHPARVVVAHDGTPLWRFADAGGIWRYPVTIEEVSPRYLEALINYEDRWFWRHPGVNPFSVARAARHGRILPPDRARHGRILPPGALFPAAVR</sequence>
<dbReference type="InterPro" id="IPR023346">
    <property type="entry name" value="Lysozyme-like_dom_sf"/>
</dbReference>
<reference evidence="2 3" key="1">
    <citation type="journal article" date="2011" name="BMC Genomics">
        <title>Genome sequencing reveals diversification of virulence factor content and possible host adaptation in distinct subpopulations of Salmonella enterica.</title>
        <authorList>
            <person name="den Bakker H.C."/>
            <person name="Moreno Switt A.I."/>
            <person name="Govoni G."/>
            <person name="Cummings C.A."/>
            <person name="Ranieri M.L."/>
            <person name="Degoricija L."/>
            <person name="Hoelzer K."/>
            <person name="Rodriguez-Rivera L.D."/>
            <person name="Brown S."/>
            <person name="Bolchacova E."/>
            <person name="Furtado M.R."/>
            <person name="Wiedmann M."/>
        </authorList>
    </citation>
    <scope>NUCLEOTIDE SEQUENCE [LARGE SCALE GENOMIC DNA]</scope>
    <source>
        <strain evidence="2 3">A4-669</strain>
    </source>
</reference>
<dbReference type="Pfam" id="PF00912">
    <property type="entry name" value="Transgly"/>
    <property type="match status" value="1"/>
</dbReference>
<name>A0A6C8GJY6_SALET</name>
<feature type="domain" description="Glycosyl transferase family 51" evidence="1">
    <location>
        <begin position="62"/>
        <end position="104"/>
    </location>
</feature>
<comment type="caution">
    <text evidence="2">The sequence shown here is derived from an EMBL/GenBank/DDBJ whole genome shotgun (WGS) entry which is preliminary data.</text>
</comment>
<dbReference type="Proteomes" id="UP000004906">
    <property type="component" value="Unassembled WGS sequence"/>
</dbReference>
<evidence type="ECO:0000259" key="1">
    <source>
        <dbReference type="Pfam" id="PF00912"/>
    </source>
</evidence>
<proteinExistence type="predicted"/>
<dbReference type="EMBL" id="AFCI01001283">
    <property type="protein sequence ID" value="EHC33664.1"/>
    <property type="molecule type" value="Genomic_DNA"/>
</dbReference>
<accession>A0A6C8GJY6</accession>
<dbReference type="Gene3D" id="1.10.3810.10">
    <property type="entry name" value="Biosynthetic peptidoglycan transglycosylase-like"/>
    <property type="match status" value="1"/>
</dbReference>